<sequence length="69" mass="7836">MYYFLQKSRDSYTLDGSVPLFVPAGEKPAPLLSGLSNNVFAKNPTGIGYRFKLIRVGLIPDPYTFIFWF</sequence>
<evidence type="ECO:0000313" key="2">
    <source>
        <dbReference type="Proteomes" id="UP000199572"/>
    </source>
</evidence>
<evidence type="ECO:0000313" key="1">
    <source>
        <dbReference type="EMBL" id="SER38668.1"/>
    </source>
</evidence>
<accession>A0A1H9NRX9</accession>
<organism evidence="1 2">
    <name type="scientific">Pedobacter rhizosphaerae</name>
    <dbReference type="NCBI Taxonomy" id="390241"/>
    <lineage>
        <taxon>Bacteria</taxon>
        <taxon>Pseudomonadati</taxon>
        <taxon>Bacteroidota</taxon>
        <taxon>Sphingobacteriia</taxon>
        <taxon>Sphingobacteriales</taxon>
        <taxon>Sphingobacteriaceae</taxon>
        <taxon>Pedobacter</taxon>
    </lineage>
</organism>
<name>A0A1H9NRX9_9SPHI</name>
<dbReference type="RefSeq" id="WP_090883506.1">
    <property type="nucleotide sequence ID" value="NZ_FOGG01000008.1"/>
</dbReference>
<dbReference type="AlphaFoldDB" id="A0A1H9NRX9"/>
<keyword evidence="2" id="KW-1185">Reference proteome</keyword>
<dbReference type="STRING" id="390241.SAMN04488023_10887"/>
<reference evidence="1 2" key="1">
    <citation type="submission" date="2016-10" db="EMBL/GenBank/DDBJ databases">
        <authorList>
            <person name="de Groot N.N."/>
        </authorList>
    </citation>
    <scope>NUCLEOTIDE SEQUENCE [LARGE SCALE GENOMIC DNA]</scope>
    <source>
        <strain evidence="1 2">DSM 18610</strain>
    </source>
</reference>
<dbReference type="EMBL" id="FOGG01000008">
    <property type="protein sequence ID" value="SER38668.1"/>
    <property type="molecule type" value="Genomic_DNA"/>
</dbReference>
<gene>
    <name evidence="1" type="ORF">SAMN04488023_10887</name>
</gene>
<dbReference type="Proteomes" id="UP000199572">
    <property type="component" value="Unassembled WGS sequence"/>
</dbReference>
<proteinExistence type="predicted"/>
<protein>
    <submittedName>
        <fullName evidence="1">Uncharacterized protein</fullName>
    </submittedName>
</protein>